<accession>A0ABN9WC91</accession>
<dbReference type="PANTHER" id="PTHR10869:SF233">
    <property type="entry name" value="FE2OG DIOXYGENASE DOMAIN-CONTAINING PROTEIN"/>
    <property type="match status" value="1"/>
</dbReference>
<feature type="domain" description="Fe2OG dioxygenase" evidence="7">
    <location>
        <begin position="175"/>
        <end position="281"/>
    </location>
</feature>
<name>A0ABN9WC91_9DINO</name>
<keyword evidence="5" id="KW-0408">Iron</keyword>
<comment type="caution">
    <text evidence="8">The sequence shown here is derived from an EMBL/GenBank/DDBJ whole genome shotgun (WGS) entry which is preliminary data.</text>
</comment>
<keyword evidence="9" id="KW-1185">Reference proteome</keyword>
<feature type="non-terminal residue" evidence="8">
    <location>
        <position position="1"/>
    </location>
</feature>
<gene>
    <name evidence="8" type="ORF">PCOR1329_LOCUS65600</name>
</gene>
<dbReference type="SMART" id="SM00702">
    <property type="entry name" value="P4Hc"/>
    <property type="match status" value="1"/>
</dbReference>
<dbReference type="EMBL" id="CAUYUJ010018405">
    <property type="protein sequence ID" value="CAK0883366.1"/>
    <property type="molecule type" value="Genomic_DNA"/>
</dbReference>
<evidence type="ECO:0000313" key="8">
    <source>
        <dbReference type="EMBL" id="CAK0883366.1"/>
    </source>
</evidence>
<proteinExistence type="predicted"/>
<keyword evidence="6" id="KW-0732">Signal</keyword>
<keyword evidence="2" id="KW-0479">Metal-binding</keyword>
<dbReference type="InterPro" id="IPR045054">
    <property type="entry name" value="P4HA-like"/>
</dbReference>
<dbReference type="InterPro" id="IPR044862">
    <property type="entry name" value="Pro_4_hyd_alph_FE2OG_OXY"/>
</dbReference>
<organism evidence="8 9">
    <name type="scientific">Prorocentrum cordatum</name>
    <dbReference type="NCBI Taxonomy" id="2364126"/>
    <lineage>
        <taxon>Eukaryota</taxon>
        <taxon>Sar</taxon>
        <taxon>Alveolata</taxon>
        <taxon>Dinophyceae</taxon>
        <taxon>Prorocentrales</taxon>
        <taxon>Prorocentraceae</taxon>
        <taxon>Prorocentrum</taxon>
    </lineage>
</organism>
<evidence type="ECO:0000256" key="4">
    <source>
        <dbReference type="ARBA" id="ARBA00023002"/>
    </source>
</evidence>
<dbReference type="Gene3D" id="2.60.120.620">
    <property type="entry name" value="q2cbj1_9rhob like domain"/>
    <property type="match status" value="1"/>
</dbReference>
<keyword evidence="3" id="KW-0223">Dioxygenase</keyword>
<comment type="cofactor">
    <cofactor evidence="1">
        <name>L-ascorbate</name>
        <dbReference type="ChEBI" id="CHEBI:38290"/>
    </cofactor>
</comment>
<evidence type="ECO:0000256" key="1">
    <source>
        <dbReference type="ARBA" id="ARBA00001961"/>
    </source>
</evidence>
<evidence type="ECO:0000256" key="5">
    <source>
        <dbReference type="ARBA" id="ARBA00023004"/>
    </source>
</evidence>
<feature type="chain" id="PRO_5047044328" description="Fe2OG dioxygenase domain-containing protein" evidence="6">
    <location>
        <begin position="39"/>
        <end position="395"/>
    </location>
</feature>
<dbReference type="Proteomes" id="UP001189429">
    <property type="component" value="Unassembled WGS sequence"/>
</dbReference>
<dbReference type="InterPro" id="IPR006620">
    <property type="entry name" value="Pro_4_hyd_alph"/>
</dbReference>
<sequence>RTGRGCRGRPGCAAAPRAATMPLFFRWALLAWPLACLAQPGPDPDEVERRRKNCLRYKGGPAGVRKPGDLNATFEPILRGEAYQEYSPKVLSTDPWVVYPATLLSETEVQALEANMFDHEDQKNKFMKSAAGGGGGKHQGRNSETAFCIGRCDSDSSVQNLRARASKITGVPPQNFDLSQSLRYKEGMFYKEHHDNHPTFHYLPCGSRIFTYFVYLSDEGLEGGATFFPRLNIKAPAKRGAAVLFVNTMDDNPMRTDERTNHESQVVTKGEKRGINMWLYQYNFRDQWKRGCTSIELADDLGTIRKAAAEVPQSVIFQNNVKKPMYVYNAPDRRPELYIGEVLPGGNLTVDAADGDVLHVYNKQRGGKLVTKRNVLANSVQRVNLGKSKKPNSEL</sequence>
<feature type="signal peptide" evidence="6">
    <location>
        <begin position="1"/>
        <end position="38"/>
    </location>
</feature>
<protein>
    <recommendedName>
        <fullName evidence="7">Fe2OG dioxygenase domain-containing protein</fullName>
    </recommendedName>
</protein>
<dbReference type="PROSITE" id="PS51471">
    <property type="entry name" value="FE2OG_OXY"/>
    <property type="match status" value="1"/>
</dbReference>
<evidence type="ECO:0000256" key="3">
    <source>
        <dbReference type="ARBA" id="ARBA00022964"/>
    </source>
</evidence>
<dbReference type="PANTHER" id="PTHR10869">
    <property type="entry name" value="PROLYL 4-HYDROXYLASE ALPHA SUBUNIT"/>
    <property type="match status" value="1"/>
</dbReference>
<evidence type="ECO:0000256" key="6">
    <source>
        <dbReference type="SAM" id="SignalP"/>
    </source>
</evidence>
<reference evidence="8" key="1">
    <citation type="submission" date="2023-10" db="EMBL/GenBank/DDBJ databases">
        <authorList>
            <person name="Chen Y."/>
            <person name="Shah S."/>
            <person name="Dougan E. K."/>
            <person name="Thang M."/>
            <person name="Chan C."/>
        </authorList>
    </citation>
    <scope>NUCLEOTIDE SEQUENCE [LARGE SCALE GENOMIC DNA]</scope>
</reference>
<keyword evidence="4" id="KW-0560">Oxidoreductase</keyword>
<evidence type="ECO:0000313" key="9">
    <source>
        <dbReference type="Proteomes" id="UP001189429"/>
    </source>
</evidence>
<evidence type="ECO:0000256" key="2">
    <source>
        <dbReference type="ARBA" id="ARBA00022723"/>
    </source>
</evidence>
<evidence type="ECO:0000259" key="7">
    <source>
        <dbReference type="PROSITE" id="PS51471"/>
    </source>
</evidence>
<dbReference type="InterPro" id="IPR005123">
    <property type="entry name" value="Oxoglu/Fe-dep_dioxygenase_dom"/>
</dbReference>
<dbReference type="Pfam" id="PF13640">
    <property type="entry name" value="2OG-FeII_Oxy_3"/>
    <property type="match status" value="1"/>
</dbReference>